<dbReference type="PANTHER" id="PTHR47623">
    <property type="entry name" value="OS09G0287300 PROTEIN"/>
    <property type="match status" value="1"/>
</dbReference>
<evidence type="ECO:0000256" key="1">
    <source>
        <dbReference type="PIRSR" id="PIRSR613078-2"/>
    </source>
</evidence>
<dbReference type="RefSeq" id="WP_115866320.1">
    <property type="nucleotide sequence ID" value="NZ_QREG01000001.1"/>
</dbReference>
<dbReference type="SUPFAM" id="SSF53254">
    <property type="entry name" value="Phosphoglycerate mutase-like"/>
    <property type="match status" value="1"/>
</dbReference>
<comment type="caution">
    <text evidence="2">The sequence shown here is derived from an EMBL/GenBank/DDBJ whole genome shotgun (WGS) entry which is preliminary data.</text>
</comment>
<dbReference type="OrthoDB" id="9810154at2"/>
<evidence type="ECO:0000313" key="2">
    <source>
        <dbReference type="EMBL" id="REE05821.1"/>
    </source>
</evidence>
<reference evidence="2 3" key="1">
    <citation type="submission" date="2018-07" db="EMBL/GenBank/DDBJ databases">
        <title>Genomic Encyclopedia of Type Strains, Phase IV (KMG-IV): sequencing the most valuable type-strain genomes for metagenomic binning, comparative biology and taxonomic classification.</title>
        <authorList>
            <person name="Goeker M."/>
        </authorList>
    </citation>
    <scope>NUCLEOTIDE SEQUENCE [LARGE SCALE GENOMIC DNA]</scope>
    <source>
        <strain evidence="2 3">DSM 4134</strain>
    </source>
</reference>
<gene>
    <name evidence="2" type="ORF">C7460_101340</name>
</gene>
<accession>A0A3D9LHD6</accession>
<dbReference type="Pfam" id="PF00300">
    <property type="entry name" value="His_Phos_1"/>
    <property type="match status" value="1"/>
</dbReference>
<feature type="binding site" evidence="1">
    <location>
        <position position="57"/>
    </location>
    <ligand>
        <name>substrate</name>
    </ligand>
</feature>
<sequence>MKTLYIIRHAKSSWNFDLPDKDRPLNARGRKDVFKIAKHLSFNELTPDLIISSVASRALYTALHIADAWGYPESDIQISDELYHTSTEDILNLLSQEGTGKSIAIFGHNPGFTDLINHFNETYLDNLPTCGVVAFELDIENWKDIQQAKATEKLRAFPKRI</sequence>
<dbReference type="Proteomes" id="UP000256779">
    <property type="component" value="Unassembled WGS sequence"/>
</dbReference>
<feature type="binding site" evidence="1">
    <location>
        <begin position="8"/>
        <end position="15"/>
    </location>
    <ligand>
        <name>substrate</name>
    </ligand>
</feature>
<proteinExistence type="predicted"/>
<name>A0A3D9LHD6_MARFU</name>
<dbReference type="InterPro" id="IPR029033">
    <property type="entry name" value="His_PPase_superfam"/>
</dbReference>
<evidence type="ECO:0000313" key="3">
    <source>
        <dbReference type="Proteomes" id="UP000256779"/>
    </source>
</evidence>
<dbReference type="CDD" id="cd07067">
    <property type="entry name" value="HP_PGM_like"/>
    <property type="match status" value="1"/>
</dbReference>
<dbReference type="AlphaFoldDB" id="A0A3D9LHD6"/>
<dbReference type="InterPro" id="IPR013078">
    <property type="entry name" value="His_Pase_superF_clade-1"/>
</dbReference>
<dbReference type="PANTHER" id="PTHR47623:SF1">
    <property type="entry name" value="OS09G0287300 PROTEIN"/>
    <property type="match status" value="1"/>
</dbReference>
<dbReference type="EMBL" id="QREG01000001">
    <property type="protein sequence ID" value="REE05821.1"/>
    <property type="molecule type" value="Genomic_DNA"/>
</dbReference>
<dbReference type="SMART" id="SM00855">
    <property type="entry name" value="PGAM"/>
    <property type="match status" value="1"/>
</dbReference>
<dbReference type="Gene3D" id="3.40.50.1240">
    <property type="entry name" value="Phosphoglycerate mutase-like"/>
    <property type="match status" value="1"/>
</dbReference>
<protein>
    <submittedName>
        <fullName evidence="2">Phosphohistidine phosphatase</fullName>
    </submittedName>
</protein>
<keyword evidence="3" id="KW-1185">Reference proteome</keyword>
<organism evidence="2 3">
    <name type="scientific">Marinoscillum furvescens DSM 4134</name>
    <dbReference type="NCBI Taxonomy" id="1122208"/>
    <lineage>
        <taxon>Bacteria</taxon>
        <taxon>Pseudomonadati</taxon>
        <taxon>Bacteroidota</taxon>
        <taxon>Cytophagia</taxon>
        <taxon>Cytophagales</taxon>
        <taxon>Reichenbachiellaceae</taxon>
        <taxon>Marinoscillum</taxon>
    </lineage>
</organism>